<sequence>MEVIASPPRFLATGYDVAALLNIVAAIALILNYPTGSVNSGRVTSITTSAAYHAATRYQPNLLATYTAGTLGHLFLTTGLCYILGDAVRAKRLSTSDTYKRLTLGTLLFGLIGLLSVPGEAGCNSSIGPQAMSAIVLVQISKFVTALVSFVGWEFGAGGFGSLSNRARNILKEIAKGCRNVWRTLPVTDDRPATFYRTFFLLVTFFNPLCNIPELSFNLRQGVGLFSLPPSLTISSIARLTLLSVILYVLKDAAERDRLERTTFVKLNIIVGLWAVGVGTAQGFSHGIFNVRRAADKFLFASLFFNNGIISLLRKMGCMKKTDDDPEGEHPLRISLF</sequence>
<feature type="transmembrane region" description="Helical" evidence="1">
    <location>
        <begin position="231"/>
        <end position="250"/>
    </location>
</feature>
<feature type="transmembrane region" description="Helical" evidence="1">
    <location>
        <begin position="71"/>
        <end position="90"/>
    </location>
</feature>
<feature type="transmembrane region" description="Helical" evidence="1">
    <location>
        <begin position="199"/>
        <end position="219"/>
    </location>
</feature>
<keyword evidence="1" id="KW-0472">Membrane</keyword>
<dbReference type="Proteomes" id="UP001516023">
    <property type="component" value="Unassembled WGS sequence"/>
</dbReference>
<evidence type="ECO:0000256" key="1">
    <source>
        <dbReference type="SAM" id="Phobius"/>
    </source>
</evidence>
<proteinExistence type="predicted"/>
<feature type="transmembrane region" description="Helical" evidence="1">
    <location>
        <begin position="295"/>
        <end position="313"/>
    </location>
</feature>
<protein>
    <submittedName>
        <fullName evidence="2">Uncharacterized protein</fullName>
    </submittedName>
</protein>
<evidence type="ECO:0000313" key="3">
    <source>
        <dbReference type="Proteomes" id="UP001516023"/>
    </source>
</evidence>
<feature type="transmembrane region" description="Helical" evidence="1">
    <location>
        <begin position="271"/>
        <end position="289"/>
    </location>
</feature>
<keyword evidence="1" id="KW-1133">Transmembrane helix</keyword>
<feature type="transmembrane region" description="Helical" evidence="1">
    <location>
        <begin position="102"/>
        <end position="119"/>
    </location>
</feature>
<keyword evidence="3" id="KW-1185">Reference proteome</keyword>
<dbReference type="AlphaFoldDB" id="A0ABD3PLB5"/>
<gene>
    <name evidence="2" type="ORF">HJC23_006565</name>
</gene>
<accession>A0ABD3PLB5</accession>
<comment type="caution">
    <text evidence="2">The sequence shown here is derived from an EMBL/GenBank/DDBJ whole genome shotgun (WGS) entry which is preliminary data.</text>
</comment>
<evidence type="ECO:0000313" key="2">
    <source>
        <dbReference type="EMBL" id="KAL3788527.1"/>
    </source>
</evidence>
<keyword evidence="1" id="KW-0812">Transmembrane</keyword>
<feature type="transmembrane region" description="Helical" evidence="1">
    <location>
        <begin position="12"/>
        <end position="33"/>
    </location>
</feature>
<organism evidence="2 3">
    <name type="scientific">Cyclotella cryptica</name>
    <dbReference type="NCBI Taxonomy" id="29204"/>
    <lineage>
        <taxon>Eukaryota</taxon>
        <taxon>Sar</taxon>
        <taxon>Stramenopiles</taxon>
        <taxon>Ochrophyta</taxon>
        <taxon>Bacillariophyta</taxon>
        <taxon>Coscinodiscophyceae</taxon>
        <taxon>Thalassiosirophycidae</taxon>
        <taxon>Stephanodiscales</taxon>
        <taxon>Stephanodiscaceae</taxon>
        <taxon>Cyclotella</taxon>
    </lineage>
</organism>
<reference evidence="2 3" key="1">
    <citation type="journal article" date="2020" name="G3 (Bethesda)">
        <title>Improved Reference Genome for Cyclotella cryptica CCMP332, a Model for Cell Wall Morphogenesis, Salinity Adaptation, and Lipid Production in Diatoms (Bacillariophyta).</title>
        <authorList>
            <person name="Roberts W.R."/>
            <person name="Downey K.M."/>
            <person name="Ruck E.C."/>
            <person name="Traller J.C."/>
            <person name="Alverson A.J."/>
        </authorList>
    </citation>
    <scope>NUCLEOTIDE SEQUENCE [LARGE SCALE GENOMIC DNA]</scope>
    <source>
        <strain evidence="2 3">CCMP332</strain>
    </source>
</reference>
<dbReference type="EMBL" id="JABMIG020000155">
    <property type="protein sequence ID" value="KAL3788527.1"/>
    <property type="molecule type" value="Genomic_DNA"/>
</dbReference>
<name>A0ABD3PLB5_9STRA</name>